<comment type="caution">
    <text evidence="2">The sequence shown here is derived from an EMBL/GenBank/DDBJ whole genome shotgun (WGS) entry which is preliminary data.</text>
</comment>
<organism evidence="2 3">
    <name type="scientific">Litorilituus lipolyticus</name>
    <dbReference type="NCBI Taxonomy" id="2491017"/>
    <lineage>
        <taxon>Bacteria</taxon>
        <taxon>Pseudomonadati</taxon>
        <taxon>Pseudomonadota</taxon>
        <taxon>Gammaproteobacteria</taxon>
        <taxon>Alteromonadales</taxon>
        <taxon>Colwelliaceae</taxon>
        <taxon>Litorilituus</taxon>
    </lineage>
</organism>
<reference evidence="2 3" key="1">
    <citation type="submission" date="2019-01" db="EMBL/GenBank/DDBJ databases">
        <title>Litorilituus lipolytica sp. nov., isolated from intertidal sand of the Yellow Sea in China.</title>
        <authorList>
            <person name="Liu A."/>
        </authorList>
    </citation>
    <scope>NUCLEOTIDE SEQUENCE [LARGE SCALE GENOMIC DNA]</scope>
    <source>
        <strain evidence="2 3">RZ04</strain>
    </source>
</reference>
<proteinExistence type="predicted"/>
<gene>
    <name evidence="2" type="ORF">EPA86_06340</name>
</gene>
<sequence>MNILIETERLQMRQFTLDDVDAVYEFGHSEEVTRYTGDAGAIKNKADAQSIIENVWLAEYEKYGYARYALIHKADNKVIGFCGVKYEPELGCPDIGYRMLKQYWGQGLGFEAAEAALNYARNELKLARVVAEVVDENTASAKILQKLGFTHTKTYQEDGFTVHFYE</sequence>
<dbReference type="InterPro" id="IPR051531">
    <property type="entry name" value="N-acetyltransferase"/>
</dbReference>
<name>A0A502L157_9GAMM</name>
<evidence type="ECO:0000313" key="2">
    <source>
        <dbReference type="EMBL" id="TPH16589.1"/>
    </source>
</evidence>
<protein>
    <submittedName>
        <fullName evidence="2">N-acetyltransferase</fullName>
    </submittedName>
</protein>
<dbReference type="Proteomes" id="UP000315303">
    <property type="component" value="Unassembled WGS sequence"/>
</dbReference>
<dbReference type="PANTHER" id="PTHR43792">
    <property type="entry name" value="GNAT FAMILY, PUTATIVE (AFU_ORTHOLOGUE AFUA_3G00765)-RELATED-RELATED"/>
    <property type="match status" value="1"/>
</dbReference>
<dbReference type="Pfam" id="PF13302">
    <property type="entry name" value="Acetyltransf_3"/>
    <property type="match status" value="1"/>
</dbReference>
<evidence type="ECO:0000259" key="1">
    <source>
        <dbReference type="PROSITE" id="PS51186"/>
    </source>
</evidence>
<keyword evidence="3" id="KW-1185">Reference proteome</keyword>
<dbReference type="SUPFAM" id="SSF55729">
    <property type="entry name" value="Acyl-CoA N-acyltransferases (Nat)"/>
    <property type="match status" value="1"/>
</dbReference>
<dbReference type="PROSITE" id="PS51186">
    <property type="entry name" value="GNAT"/>
    <property type="match status" value="1"/>
</dbReference>
<dbReference type="InterPro" id="IPR000182">
    <property type="entry name" value="GNAT_dom"/>
</dbReference>
<dbReference type="RefSeq" id="WP_140602587.1">
    <property type="nucleotide sequence ID" value="NZ_SAWY01000011.1"/>
</dbReference>
<evidence type="ECO:0000313" key="3">
    <source>
        <dbReference type="Proteomes" id="UP000315303"/>
    </source>
</evidence>
<keyword evidence="2" id="KW-0808">Transferase</keyword>
<dbReference type="GO" id="GO:0016747">
    <property type="term" value="F:acyltransferase activity, transferring groups other than amino-acyl groups"/>
    <property type="evidence" value="ECO:0007669"/>
    <property type="project" value="InterPro"/>
</dbReference>
<dbReference type="AlphaFoldDB" id="A0A502L157"/>
<dbReference type="InterPro" id="IPR016181">
    <property type="entry name" value="Acyl_CoA_acyltransferase"/>
</dbReference>
<dbReference type="EMBL" id="SAWY01000011">
    <property type="protein sequence ID" value="TPH16589.1"/>
    <property type="molecule type" value="Genomic_DNA"/>
</dbReference>
<dbReference type="OrthoDB" id="9801656at2"/>
<accession>A0A502L157</accession>
<dbReference type="PANTHER" id="PTHR43792:SF1">
    <property type="entry name" value="N-ACETYLTRANSFERASE DOMAIN-CONTAINING PROTEIN"/>
    <property type="match status" value="1"/>
</dbReference>
<feature type="domain" description="N-acetyltransferase" evidence="1">
    <location>
        <begin position="10"/>
        <end position="166"/>
    </location>
</feature>
<dbReference type="Gene3D" id="3.40.630.30">
    <property type="match status" value="1"/>
</dbReference>